<dbReference type="EMBL" id="CU459003">
    <property type="protein sequence ID" value="CAM74121.1"/>
    <property type="molecule type" value="Genomic_DNA"/>
</dbReference>
<proteinExistence type="predicted"/>
<dbReference type="SUPFAM" id="SSF56059">
    <property type="entry name" value="Glutathione synthetase ATP-binding domain-like"/>
    <property type="match status" value="1"/>
</dbReference>
<organism evidence="1">
    <name type="scientific">Magnetospirillum gryphiswaldense</name>
    <dbReference type="NCBI Taxonomy" id="55518"/>
    <lineage>
        <taxon>Bacteria</taxon>
        <taxon>Pseudomonadati</taxon>
        <taxon>Pseudomonadota</taxon>
        <taxon>Alphaproteobacteria</taxon>
        <taxon>Rhodospirillales</taxon>
        <taxon>Rhodospirillaceae</taxon>
        <taxon>Magnetospirillum</taxon>
    </lineage>
</organism>
<gene>
    <name evidence="1" type="ORF">MGR_2989</name>
</gene>
<name>A4TU14_9PROT</name>
<sequence>MNALAAILMNSRVRALPCGDGVAPFLGLWRPGLLASSAILVDEGQGAEMKRAVAVLDDHLRRAAPGIADPGLLGFDFHLSADGPRLIEVNTNPGGLLLVLAHQRACAGLWPHAPVHDMAPDQVEMAVAKAFAGAAAKVAIVDDAPADQFLYPEFLLYRQLFARLGLGGDVIDARHWQGGFDGVYNRLTDFALSDPSHAALAHDRAGGRVVLVPDVSAHAAYADKRHLVTLSRQPACAAWVPPTRMGDEDWQSTWAERRHLFFKPTLGYGGKGAYRGDKISRATWEGLDPTRMVVQQLVPPPVVDSGFKVDIRAYAVRGQVLAFGARLYRGQMTNFRSDGGGLASVFCHHAG</sequence>
<evidence type="ECO:0000313" key="1">
    <source>
        <dbReference type="EMBL" id="CAM74121.1"/>
    </source>
</evidence>
<accession>A4TU14</accession>
<reference evidence="1" key="1">
    <citation type="journal article" date="2007" name="J. Bacteriol.">
        <title>Comparative genome analysis of four magnetotactic bacteria reveals a complex set of group-specific genes implicated in magnetosome biomineralization and function.</title>
        <authorList>
            <person name="Richter M."/>
            <person name="Kube M."/>
            <person name="Bazylinski D.A."/>
            <person name="Lombardot T."/>
            <person name="Gloeckner F.O."/>
            <person name="Reinhardt R."/>
            <person name="Schueler D."/>
        </authorList>
    </citation>
    <scope>NUCLEOTIDE SEQUENCE</scope>
    <source>
        <strain evidence="1">MSR-1</strain>
    </source>
</reference>
<dbReference type="AlphaFoldDB" id="A4TU14"/>
<protein>
    <submittedName>
        <fullName evidence="1">Uncharacterized protein</fullName>
    </submittedName>
</protein>